<sequence>MMLMCKLDSILFQVALNAHKVVN</sequence>
<name>A0A0E9TR46_ANGAN</name>
<organism evidence="1">
    <name type="scientific">Anguilla anguilla</name>
    <name type="common">European freshwater eel</name>
    <name type="synonym">Muraena anguilla</name>
    <dbReference type="NCBI Taxonomy" id="7936"/>
    <lineage>
        <taxon>Eukaryota</taxon>
        <taxon>Metazoa</taxon>
        <taxon>Chordata</taxon>
        <taxon>Craniata</taxon>
        <taxon>Vertebrata</taxon>
        <taxon>Euteleostomi</taxon>
        <taxon>Actinopterygii</taxon>
        <taxon>Neopterygii</taxon>
        <taxon>Teleostei</taxon>
        <taxon>Anguilliformes</taxon>
        <taxon>Anguillidae</taxon>
        <taxon>Anguilla</taxon>
    </lineage>
</organism>
<reference evidence="1" key="1">
    <citation type="submission" date="2014-11" db="EMBL/GenBank/DDBJ databases">
        <authorList>
            <person name="Amaro Gonzalez C."/>
        </authorList>
    </citation>
    <scope>NUCLEOTIDE SEQUENCE</scope>
</reference>
<dbReference type="AlphaFoldDB" id="A0A0E9TR46"/>
<dbReference type="EMBL" id="GBXM01052536">
    <property type="protein sequence ID" value="JAH56041.1"/>
    <property type="molecule type" value="Transcribed_RNA"/>
</dbReference>
<evidence type="ECO:0000313" key="1">
    <source>
        <dbReference type="EMBL" id="JAH56041.1"/>
    </source>
</evidence>
<reference evidence="1" key="2">
    <citation type="journal article" date="2015" name="Fish Shellfish Immunol.">
        <title>Early steps in the European eel (Anguilla anguilla)-Vibrio vulnificus interaction in the gills: Role of the RtxA13 toxin.</title>
        <authorList>
            <person name="Callol A."/>
            <person name="Pajuelo D."/>
            <person name="Ebbesson L."/>
            <person name="Teles M."/>
            <person name="MacKenzie S."/>
            <person name="Amaro C."/>
        </authorList>
    </citation>
    <scope>NUCLEOTIDE SEQUENCE</scope>
</reference>
<proteinExistence type="predicted"/>
<accession>A0A0E9TR46</accession>
<protein>
    <submittedName>
        <fullName evidence="1">Uncharacterized protein</fullName>
    </submittedName>
</protein>